<evidence type="ECO:0000256" key="2">
    <source>
        <dbReference type="ARBA" id="ARBA00005641"/>
    </source>
</evidence>
<evidence type="ECO:0000256" key="16">
    <source>
        <dbReference type="SAM" id="MobiDB-lite"/>
    </source>
</evidence>
<evidence type="ECO:0000256" key="7">
    <source>
        <dbReference type="ARBA" id="ARBA00022989"/>
    </source>
</evidence>
<evidence type="ECO:0000259" key="18">
    <source>
        <dbReference type="Pfam" id="PF00150"/>
    </source>
</evidence>
<accession>A0A0F4ZIV6</accession>
<keyword evidence="5" id="KW-0378">Hydrolase</keyword>
<dbReference type="Pfam" id="PF00150">
    <property type="entry name" value="Cellulase"/>
    <property type="match status" value="1"/>
</dbReference>
<gene>
    <name evidence="19" type="ORF">TD95_001524</name>
</gene>
<keyword evidence="7 17" id="KW-1133">Transmembrane helix</keyword>
<organism evidence="19 20">
    <name type="scientific">Thielaviopsis punctulata</name>
    <dbReference type="NCBI Taxonomy" id="72032"/>
    <lineage>
        <taxon>Eukaryota</taxon>
        <taxon>Fungi</taxon>
        <taxon>Dikarya</taxon>
        <taxon>Ascomycota</taxon>
        <taxon>Pezizomycotina</taxon>
        <taxon>Sordariomycetes</taxon>
        <taxon>Hypocreomycetidae</taxon>
        <taxon>Microascales</taxon>
        <taxon>Ceratocystidaceae</taxon>
        <taxon>Thielaviopsis</taxon>
    </lineage>
</organism>
<dbReference type="PANTHER" id="PTHR31297:SF34">
    <property type="entry name" value="GLUCAN 1,3-BETA-GLUCOSIDASE 2"/>
    <property type="match status" value="1"/>
</dbReference>
<keyword evidence="6" id="KW-0735">Signal-anchor</keyword>
<evidence type="ECO:0000256" key="13">
    <source>
        <dbReference type="ARBA" id="ARBA00037126"/>
    </source>
</evidence>
<comment type="function">
    <text evidence="13">Glucosidase involved in the degradation of cellulosic biomass. Active on lichenan.</text>
</comment>
<feature type="compositionally biased region" description="Basic and acidic residues" evidence="16">
    <location>
        <begin position="57"/>
        <end position="124"/>
    </location>
</feature>
<keyword evidence="4 17" id="KW-0812">Transmembrane</keyword>
<feature type="compositionally biased region" description="Basic residues" evidence="16">
    <location>
        <begin position="150"/>
        <end position="160"/>
    </location>
</feature>
<keyword evidence="10" id="KW-0326">Glycosidase</keyword>
<evidence type="ECO:0000256" key="3">
    <source>
        <dbReference type="ARBA" id="ARBA00022475"/>
    </source>
</evidence>
<evidence type="ECO:0000313" key="19">
    <source>
        <dbReference type="EMBL" id="KKA30046.1"/>
    </source>
</evidence>
<comment type="similarity">
    <text evidence="2">Belongs to the glycosyl hydrolase 5 (cellulase A) family.</text>
</comment>
<dbReference type="EC" id="3.2.1.58" evidence="14"/>
<evidence type="ECO:0000256" key="6">
    <source>
        <dbReference type="ARBA" id="ARBA00022968"/>
    </source>
</evidence>
<evidence type="ECO:0000256" key="15">
    <source>
        <dbReference type="ARBA" id="ARBA00041260"/>
    </source>
</evidence>
<feature type="compositionally biased region" description="Low complexity" evidence="16">
    <location>
        <begin position="299"/>
        <end position="312"/>
    </location>
</feature>
<feature type="region of interest" description="Disordered" evidence="16">
    <location>
        <begin position="1"/>
        <end position="172"/>
    </location>
</feature>
<dbReference type="PANTHER" id="PTHR31297">
    <property type="entry name" value="GLUCAN ENDO-1,6-BETA-GLUCOSIDASE B"/>
    <property type="match status" value="1"/>
</dbReference>
<feature type="region of interest" description="Disordered" evidence="16">
    <location>
        <begin position="299"/>
        <end position="330"/>
    </location>
</feature>
<feature type="compositionally biased region" description="Basic and acidic residues" evidence="16">
    <location>
        <begin position="1"/>
        <end position="22"/>
    </location>
</feature>
<evidence type="ECO:0000256" key="1">
    <source>
        <dbReference type="ARBA" id="ARBA00004401"/>
    </source>
</evidence>
<sequence>MAGRESHRTRERGNDSEREALRSGRYRRPRDTDPAPDIESDSDHERERQARRRERQRARESRDHESQDRTRNRTREPRERIRDQSAAKSRSRDPARKRDPTLEREKREQERRRQRAAQDRERIRSTSRPAAALALDTDSEGDQAQDLQRAHKKSRSKRRQAQPVASDSEVSVSVPVVVKASRKSARQRDRSKSRGRYSTTLLMDDVGASRSLQEPGSGVKRRVVSGAYMEEGQADDFLRGGASSPGSYNEKLHYVNKRKHTEKSCMSWFTKKRMIILGIVGAVILIIVVVAVAVSSKKKASSSSGSGPSSSSNNEDQVPIADRNTDMDPGSWYDTTDFNTTYTNVTVGGLPIIGLFSTWNDSARANENVPALDEDWGNYTSRPIRGVNLGGWLSIEPFITPSLFNYPLSNGIIDEWTLCGQLGGSKKSTLEKHYATFITESDFKAIADAGIDHVRIPYSYWAVEVYEGDQYLYRTSWRYLLRGLEWARKYGLRVNLDLHGIPGSQNGWNHSGRQGLIGWLNGTDGALNAQRSLDIHNRLSQFFAQDRYKNLIAFYGLVNEPKMTALEPSAVVNWTQNAYKIVHDNGVKAPVVFGDGFMGLANWKGIMTGYGNSLILDVHQYVIFNTNQIVFTHAEKVQYACSGWTNQSEQSMSTSTGFGPTIVAEWSQADTDCTKFLTNVGWGNRWEGTYDTGITSTSILTPRCPAENSSCSCTNANAGVSSWSAEYKAFLKDFAEAQMYSFEKTWGWWYWTWKTESAPQWSYQAGLAAGVLPEKAYSRSFDCSNIPTSYPGLSETY</sequence>
<feature type="domain" description="Glycoside hydrolase family 5" evidence="18">
    <location>
        <begin position="434"/>
        <end position="672"/>
    </location>
</feature>
<evidence type="ECO:0000256" key="14">
    <source>
        <dbReference type="ARBA" id="ARBA00038929"/>
    </source>
</evidence>
<dbReference type="AlphaFoldDB" id="A0A0F4ZIV6"/>
<dbReference type="Proteomes" id="UP000033483">
    <property type="component" value="Unassembled WGS sequence"/>
</dbReference>
<dbReference type="InterPro" id="IPR050386">
    <property type="entry name" value="Glycosyl_hydrolase_5"/>
</dbReference>
<dbReference type="GO" id="GO:0071555">
    <property type="term" value="P:cell wall organization"/>
    <property type="evidence" value="ECO:0007669"/>
    <property type="project" value="UniProtKB-KW"/>
</dbReference>
<evidence type="ECO:0000256" key="12">
    <source>
        <dbReference type="ARBA" id="ARBA00036824"/>
    </source>
</evidence>
<dbReference type="GO" id="GO:0009986">
    <property type="term" value="C:cell surface"/>
    <property type="evidence" value="ECO:0007669"/>
    <property type="project" value="TreeGrafter"/>
</dbReference>
<name>A0A0F4ZIV6_9PEZI</name>
<comment type="subcellular location">
    <subcellularLocation>
        <location evidence="1">Cell membrane</location>
        <topology evidence="1">Single-pass type II membrane protein</topology>
    </subcellularLocation>
</comment>
<dbReference type="GO" id="GO:0005886">
    <property type="term" value="C:plasma membrane"/>
    <property type="evidence" value="ECO:0007669"/>
    <property type="project" value="UniProtKB-SubCell"/>
</dbReference>
<dbReference type="FunFam" id="3.20.20.80:FF:000033">
    <property type="entry name" value="Glucan 1,3-beta-glucosidase A"/>
    <property type="match status" value="1"/>
</dbReference>
<dbReference type="GO" id="GO:0004338">
    <property type="term" value="F:glucan exo-1,3-beta-glucosidase activity"/>
    <property type="evidence" value="ECO:0007669"/>
    <property type="project" value="UniProtKB-EC"/>
</dbReference>
<dbReference type="GO" id="GO:0005576">
    <property type="term" value="C:extracellular region"/>
    <property type="evidence" value="ECO:0007669"/>
    <property type="project" value="TreeGrafter"/>
</dbReference>
<keyword evidence="3" id="KW-1003">Cell membrane</keyword>
<dbReference type="InterPro" id="IPR017853">
    <property type="entry name" value="GH"/>
</dbReference>
<reference evidence="19 20" key="1">
    <citation type="submission" date="2015-03" db="EMBL/GenBank/DDBJ databases">
        <authorList>
            <person name="Radwan O."/>
            <person name="Al-Naeli F.A."/>
            <person name="Rendon G.A."/>
            <person name="Fields C."/>
        </authorList>
    </citation>
    <scope>NUCLEOTIDE SEQUENCE [LARGE SCALE GENOMIC DNA]</scope>
    <source>
        <strain evidence="19">CR-DP1</strain>
    </source>
</reference>
<evidence type="ECO:0000256" key="11">
    <source>
        <dbReference type="ARBA" id="ARBA00023316"/>
    </source>
</evidence>
<evidence type="ECO:0000256" key="17">
    <source>
        <dbReference type="SAM" id="Phobius"/>
    </source>
</evidence>
<dbReference type="GO" id="GO:0009251">
    <property type="term" value="P:glucan catabolic process"/>
    <property type="evidence" value="ECO:0007669"/>
    <property type="project" value="TreeGrafter"/>
</dbReference>
<comment type="catalytic activity">
    <reaction evidence="12">
        <text>Successive hydrolysis of beta-D-glucose units from the non-reducing ends of (1-&gt;3)-beta-D-glucans, releasing alpha-glucose.</text>
        <dbReference type="EC" id="3.2.1.58"/>
    </reaction>
</comment>
<keyword evidence="8 17" id="KW-0472">Membrane</keyword>
<evidence type="ECO:0000313" key="20">
    <source>
        <dbReference type="Proteomes" id="UP000033483"/>
    </source>
</evidence>
<evidence type="ECO:0000256" key="10">
    <source>
        <dbReference type="ARBA" id="ARBA00023295"/>
    </source>
</evidence>
<keyword evidence="9" id="KW-0325">Glycoprotein</keyword>
<dbReference type="EMBL" id="LAEV01000575">
    <property type="protein sequence ID" value="KKA30046.1"/>
    <property type="molecule type" value="Genomic_DNA"/>
</dbReference>
<dbReference type="OrthoDB" id="62120at2759"/>
<dbReference type="InterPro" id="IPR001547">
    <property type="entry name" value="Glyco_hydro_5"/>
</dbReference>
<evidence type="ECO:0000256" key="4">
    <source>
        <dbReference type="ARBA" id="ARBA00022692"/>
    </source>
</evidence>
<protein>
    <recommendedName>
        <fullName evidence="14">glucan 1,3-beta-glucosidase</fullName>
        <ecNumber evidence="14">3.2.1.58</ecNumber>
    </recommendedName>
    <alternativeName>
        <fullName evidence="15">Exo-1,3-beta-glucanase D</fullName>
    </alternativeName>
</protein>
<evidence type="ECO:0000256" key="9">
    <source>
        <dbReference type="ARBA" id="ARBA00023180"/>
    </source>
</evidence>
<evidence type="ECO:0000256" key="5">
    <source>
        <dbReference type="ARBA" id="ARBA00022801"/>
    </source>
</evidence>
<comment type="caution">
    <text evidence="19">The sequence shown here is derived from an EMBL/GenBank/DDBJ whole genome shotgun (WGS) entry which is preliminary data.</text>
</comment>
<keyword evidence="20" id="KW-1185">Reference proteome</keyword>
<proteinExistence type="inferred from homology"/>
<feature type="transmembrane region" description="Helical" evidence="17">
    <location>
        <begin position="274"/>
        <end position="294"/>
    </location>
</feature>
<dbReference type="SUPFAM" id="SSF51445">
    <property type="entry name" value="(Trans)glycosidases"/>
    <property type="match status" value="1"/>
</dbReference>
<keyword evidence="11" id="KW-0961">Cell wall biogenesis/degradation</keyword>
<evidence type="ECO:0000256" key="8">
    <source>
        <dbReference type="ARBA" id="ARBA00023136"/>
    </source>
</evidence>
<dbReference type="Gene3D" id="3.20.20.80">
    <property type="entry name" value="Glycosidases"/>
    <property type="match status" value="1"/>
</dbReference>